<evidence type="ECO:0000256" key="1">
    <source>
        <dbReference type="ARBA" id="ARBA00004192"/>
    </source>
</evidence>
<dbReference type="GO" id="GO:0005524">
    <property type="term" value="F:ATP binding"/>
    <property type="evidence" value="ECO:0007669"/>
    <property type="project" value="UniProtKB-KW"/>
</dbReference>
<dbReference type="GO" id="GO:0003723">
    <property type="term" value="F:RNA binding"/>
    <property type="evidence" value="ECO:0007669"/>
    <property type="project" value="InterPro"/>
</dbReference>
<dbReference type="InterPro" id="IPR043128">
    <property type="entry name" value="Rev_trsase/Diguanyl_cyclase"/>
</dbReference>
<evidence type="ECO:0000256" key="18">
    <source>
        <dbReference type="SAM" id="Phobius"/>
    </source>
</evidence>
<reference evidence="20" key="1">
    <citation type="submission" date="2024-04" db="EMBL/GenBank/DDBJ databases">
        <title>Novel viruses discovered in metatranscriptomic analysis of farmed barramundi in Asia and Australia.</title>
        <authorList>
            <person name="Mercer L.K."/>
            <person name="Harding E.F."/>
            <person name="Sridhar T."/>
            <person name="White P.A."/>
        </authorList>
    </citation>
    <scope>NUCLEOTIDE SEQUENCE</scope>
    <source>
        <strain evidence="20">BarrFG5</strain>
    </source>
</reference>
<keyword evidence="9" id="KW-0548">Nucleotidyltransferase</keyword>
<evidence type="ECO:0000256" key="4">
    <source>
        <dbReference type="ARBA" id="ARBA00022484"/>
    </source>
</evidence>
<keyword evidence="4" id="KW-0696">RNA-directed RNA polymerase</keyword>
<evidence type="ECO:0000256" key="2">
    <source>
        <dbReference type="ARBA" id="ARBA00004328"/>
    </source>
</evidence>
<keyword evidence="10" id="KW-0547">Nucleotide-binding</keyword>
<feature type="transmembrane region" description="Helical" evidence="18">
    <location>
        <begin position="216"/>
        <end position="238"/>
    </location>
</feature>
<keyword evidence="18" id="KW-0812">Transmembrane</keyword>
<dbReference type="InterPro" id="IPR001205">
    <property type="entry name" value="RNA-dir_pol_C"/>
</dbReference>
<dbReference type="InterPro" id="IPR004004">
    <property type="entry name" value="Helic/Pol/Pept_Calicivir-typ"/>
</dbReference>
<evidence type="ECO:0000256" key="3">
    <source>
        <dbReference type="ARBA" id="ARBA00020107"/>
    </source>
</evidence>
<evidence type="ECO:0000256" key="7">
    <source>
        <dbReference type="ARBA" id="ARBA00022670"/>
    </source>
</evidence>
<keyword evidence="6" id="KW-0597">Phosphoprotein</keyword>
<protein>
    <recommendedName>
        <fullName evidence="3">Genome polyprotein</fullName>
    </recommendedName>
</protein>
<dbReference type="SMART" id="SM00382">
    <property type="entry name" value="AAA"/>
    <property type="match status" value="2"/>
</dbReference>
<dbReference type="Gene3D" id="1.20.960.20">
    <property type="match status" value="1"/>
</dbReference>
<organism evidence="20">
    <name type="scientific">Barramundi calicivirus 1</name>
    <dbReference type="NCBI Taxonomy" id="3162777"/>
    <lineage>
        <taxon>Viruses</taxon>
        <taxon>Riboviria</taxon>
        <taxon>Orthornavirae</taxon>
        <taxon>Pisuviricota</taxon>
        <taxon>Pisoniviricetes</taxon>
        <taxon>Picornavirales</taxon>
        <taxon>Caliciviridae</taxon>
    </lineage>
</organism>
<dbReference type="GO" id="GO:0003724">
    <property type="term" value="F:RNA helicase activity"/>
    <property type="evidence" value="ECO:0007669"/>
    <property type="project" value="InterPro"/>
</dbReference>
<dbReference type="InterPro" id="IPR003593">
    <property type="entry name" value="AAA+_ATPase"/>
</dbReference>
<dbReference type="PRINTS" id="PR00918">
    <property type="entry name" value="CALICVIRUSNS"/>
</dbReference>
<comment type="subcellular location">
    <subcellularLocation>
        <location evidence="1">Host cytoplasm</location>
    </subcellularLocation>
    <subcellularLocation>
        <location evidence="2">Virion</location>
    </subcellularLocation>
</comment>
<dbReference type="SUPFAM" id="SSF56672">
    <property type="entry name" value="DNA/RNA polymerases"/>
    <property type="match status" value="1"/>
</dbReference>
<sequence>MSDILQTKELQDTERDLALDWVKIFNSALEVVKPTNLVTTLLRMFDNLTVAEWMRDLVALTELYWPHLREYWYSIKLLIQLAGASLRSKFTPKEPEPVGGTPEFESADDCPDLEGCEDEPKLLRVTRLQRAKVAIRRMYNRMRNGIAKGTHDLRHGDYDEIASTPEDVFVQALEDLTPEDKEEFCDEEEVAVHSFRDDMRMLKGYALCFWTMSKEAIMSVIAAVLSGCAMLAAIFPGAKYAKIVSDRFLQLLSSGNKIRSAKDDSVVVFDAVKETIEVTLGEKVVENALGDKVEWFRRVKHKCDQNNMLIKRPDFPLVKLRALQKDLRERSLQKDSFGTWARSLDFEVTAFIQRRLDLLAKQPGRPQPVVVLLAGPPGTGKTTFVKCVADAVNAHFGLEGWDTKQPVDYADNIEGKPVLVWEEFLLHKNNTDMQDLQRLADTSQTALNSDKIENKGKTEAPLVIIMTTNRENIYKDVSIPDAVARRIDFHMRVTNPGLENWHKANPGKIPTEAEYHTIHQNHHTLFARLPAGARNLLGDFEFAGTVGKANLINMRGSALVREVADLAKRRYTDYMGEYGNIDKTAFHACDMPILVFKGEPGTGKTTLAQTLGVEVMNDPWTSQTTWDALVDVVIHREDHTDHGVLVITTNSAPWDKMVADMCEEKRRAFLRRLTFFHFTFNKSGWFTWYTVKDLANEGWSKCVRICDDTGNGVSRAGLIDLVKDLKPVEKAEIVNEFLKHEESEKPVARTTLTINQVCSNPSLLALWKHFHVVDKNYPLKSTVFAVMKQVSTKKVEYKHPKDLVIAINDSKLKCVTPPCSVEFGDATLNFFSTCVDGKDILKCALVVAPERQRNPVRHRDLIESDFSDFAKSGVYDSDPFSMAKPAQDASEEVSMFKWTMPTAVWSLMLNVALTITGMVATALSMRYTMHSPDKGKTERGLMPRKRAPVAQKILKNVSVKESWEDKNDWLDEEEMDYENFRLDSADMKECVLEVYNGNTQQIGWAFSTSNGLVMNKHVADESKKVGFKSVGECKVTGITHTDLVVMCPLKGNPYKQSKIAFGLPQIGDEVIQLTRDGFGQRSRVVKTKAVNFPGGMKKVAILESRQSIPGDCGLPWVRKVGDSLELVGIHTGLCGGLVMITPLYEAPILHAGTFLNKTYLYKTQYKRLNPDLDGMMPAPKCGTFNGVKEDTDQLIVRCLKPFFSPVSKQHHISEPVVQASMNYVKWLCADADMTPWSLQASVLSLDFTTSAGPQYGVVKSEVFNPDGTVKPRFERIWKKGIRDLPDPTCQVTIKDEMRPENKWKVGASRPIFCFNVHTVARVKRFMGPVLKHLMETVGSHPFAVGCSLNNGSWNEMAVELLKLPFHIDADFARWDSCVDRDLIFKCFRVLTAPLDDIPRERMLEEYRVISQVVTQFGPTQCGLPSGICGTSHLNCAVHILLVNQCLYDNKRPLLGEPGCPITFYSYGDDFVAGVRHIEMKDELVATWKRMGFTATNALKTGEPSVTPLVDISFLKRRFRKGEDGFWYAPLEFKSITRSLAFARHHTGYNLEDEMREMTLVGTRHVNQVQSALAEAWQHGREGYNKLKDMLIKCSKAGSFRLPVIIPTFDRFSPSDVAWDIAPDLGDHNNQRFVQVITHIKTYPDKDMADSVNSAGQGAEVVTNSAGGPVGVVAGMPLAPTPVVNPTPGVETEMGTTGGSNSTIDPAIRETATAVPGGMFSINTASVRGTRLFQIKVGPWINAFTKYLMVMYNAWGGAFDIFTTIGANNFIGGKILAVFTPPQKNPSDYSMDELLSFPGKVILDIRDMDNKALTCGDIKNVLWHPTNDDSEQGFCGWFSLWLYTNVVTAGTGDVTVDMQLLSRPTESFDFRMLVPPSARSGINSESWYTRHVRHLASCRSIAGWGSAVQKLVVLLRSANTVIGNLWGTTCAVDGSFETYSQNSQCLTGGGVVVKLKYSGATGIYWLVCYDRFGAEWDMKDGYSQSVPTDWPAFTPQTSTTFFMEPVSGGNTFVPVTWAPQGGVGRWTPRVTGLNDGLDGRQMIFYWSPSGKEFGRSLSSFSPPNGESLVMFANVTTTFVNGLGLSTTEAVSDRMNNPTNVKGEQVALLNVVDGSGIETMEVKLYPNGVMTAGGVDTTLLVSAPFEFKFVGMVPQSYKLKNPTGTSAFAFELESALHEWLSLEPSQSEENFSPLRQILVQRLGLPRSMPTLRKNSSCATKTFS</sequence>
<keyword evidence="13" id="KW-0067">ATP-binding</keyword>
<dbReference type="InterPro" id="IPR014759">
    <property type="entry name" value="Helicase_SF3_ssRNA_vir"/>
</dbReference>
<evidence type="ECO:0000256" key="10">
    <source>
        <dbReference type="ARBA" id="ARBA00022741"/>
    </source>
</evidence>
<dbReference type="GO" id="GO:0006351">
    <property type="term" value="P:DNA-templated transcription"/>
    <property type="evidence" value="ECO:0007669"/>
    <property type="project" value="InterPro"/>
</dbReference>
<dbReference type="Gene3D" id="2.40.510.10">
    <property type="entry name" value="Positive stranded ssRNA viruses"/>
    <property type="match status" value="1"/>
</dbReference>
<dbReference type="SUPFAM" id="SSF88633">
    <property type="entry name" value="Positive stranded ssRNA viruses"/>
    <property type="match status" value="1"/>
</dbReference>
<keyword evidence="18" id="KW-0472">Membrane</keyword>
<dbReference type="Pfam" id="PF00680">
    <property type="entry name" value="RdRP_1"/>
    <property type="match status" value="1"/>
</dbReference>
<evidence type="ECO:0000256" key="8">
    <source>
        <dbReference type="ARBA" id="ARBA00022679"/>
    </source>
</evidence>
<name>A0AAU7P143_9CALI</name>
<evidence type="ECO:0000256" key="13">
    <source>
        <dbReference type="ARBA" id="ARBA00022840"/>
    </source>
</evidence>
<evidence type="ECO:0000256" key="6">
    <source>
        <dbReference type="ARBA" id="ARBA00022553"/>
    </source>
</evidence>
<evidence type="ECO:0000256" key="17">
    <source>
        <dbReference type="ARBA" id="ARBA00047631"/>
    </source>
</evidence>
<keyword evidence="18" id="KW-1133">Transmembrane helix</keyword>
<keyword evidence="8" id="KW-0808">Transferase</keyword>
<dbReference type="CDD" id="cd00009">
    <property type="entry name" value="AAA"/>
    <property type="match status" value="1"/>
</dbReference>
<evidence type="ECO:0000256" key="12">
    <source>
        <dbReference type="ARBA" id="ARBA00022807"/>
    </source>
</evidence>
<dbReference type="GO" id="GO:0017111">
    <property type="term" value="F:ribonucleoside triphosphate phosphatase activity"/>
    <property type="evidence" value="ECO:0007669"/>
    <property type="project" value="UniProtKB-EC"/>
</dbReference>
<dbReference type="InterPro" id="IPR043502">
    <property type="entry name" value="DNA/RNA_pol_sf"/>
</dbReference>
<evidence type="ECO:0000256" key="15">
    <source>
        <dbReference type="ARBA" id="ARBA00022953"/>
    </source>
</evidence>
<evidence type="ECO:0000313" key="20">
    <source>
        <dbReference type="EMBL" id="XBS25272.1"/>
    </source>
</evidence>
<dbReference type="Gene3D" id="2.60.120.20">
    <property type="match status" value="1"/>
</dbReference>
<keyword evidence="11" id="KW-0378">Hydrolase</keyword>
<keyword evidence="12" id="KW-0788">Thiol protease</keyword>
<dbReference type="GO" id="GO:0006508">
    <property type="term" value="P:proteolysis"/>
    <property type="evidence" value="ECO:0007669"/>
    <property type="project" value="UniProtKB-KW"/>
</dbReference>
<keyword evidence="15" id="KW-0693">Viral RNA replication</keyword>
<dbReference type="PROSITE" id="PS51218">
    <property type="entry name" value="SF3_HELICASE_2"/>
    <property type="match status" value="1"/>
</dbReference>
<dbReference type="Gene3D" id="3.30.70.270">
    <property type="match status" value="1"/>
</dbReference>
<keyword evidence="16" id="KW-1035">Host cytoplasm</keyword>
<dbReference type="EMBL" id="PP767962">
    <property type="protein sequence ID" value="XBS25272.1"/>
    <property type="molecule type" value="Genomic_RNA"/>
</dbReference>
<dbReference type="Pfam" id="PF00910">
    <property type="entry name" value="RNA_helicase"/>
    <property type="match status" value="1"/>
</dbReference>
<dbReference type="InterPro" id="IPR029053">
    <property type="entry name" value="Viral_coat"/>
</dbReference>
<dbReference type="SUPFAM" id="SSF52540">
    <property type="entry name" value="P-loop containing nucleoside triphosphate hydrolases"/>
    <property type="match status" value="2"/>
</dbReference>
<dbReference type="InterPro" id="IPR027417">
    <property type="entry name" value="P-loop_NTPase"/>
</dbReference>
<dbReference type="InterPro" id="IPR004005">
    <property type="entry name" value="Calicivirus_coat"/>
</dbReference>
<evidence type="ECO:0000256" key="14">
    <source>
        <dbReference type="ARBA" id="ARBA00022844"/>
    </source>
</evidence>
<dbReference type="Gene3D" id="3.40.50.300">
    <property type="entry name" value="P-loop containing nucleotide triphosphate hydrolases"/>
    <property type="match status" value="1"/>
</dbReference>
<keyword evidence="7" id="KW-0645">Protease</keyword>
<evidence type="ECO:0000259" key="19">
    <source>
        <dbReference type="PROSITE" id="PS51218"/>
    </source>
</evidence>
<dbReference type="GO" id="GO:0030430">
    <property type="term" value="C:host cell cytoplasm"/>
    <property type="evidence" value="ECO:0007669"/>
    <property type="project" value="UniProtKB-SubCell"/>
</dbReference>
<dbReference type="InterPro" id="IPR000605">
    <property type="entry name" value="Helicase_SF3_ssDNA/RNA_vir"/>
</dbReference>
<evidence type="ECO:0000256" key="9">
    <source>
        <dbReference type="ARBA" id="ARBA00022695"/>
    </source>
</evidence>
<comment type="catalytic activity">
    <reaction evidence="17">
        <text>a ribonucleoside 5'-triphosphate + H2O = a ribonucleoside 5'-diphosphate + phosphate + H(+)</text>
        <dbReference type="Rhea" id="RHEA:23680"/>
        <dbReference type="ChEBI" id="CHEBI:15377"/>
        <dbReference type="ChEBI" id="CHEBI:15378"/>
        <dbReference type="ChEBI" id="CHEBI:43474"/>
        <dbReference type="ChEBI" id="CHEBI:57930"/>
        <dbReference type="ChEBI" id="CHEBI:61557"/>
        <dbReference type="EC" id="3.6.1.15"/>
    </reaction>
</comment>
<accession>A0AAU7P143</accession>
<evidence type="ECO:0000256" key="5">
    <source>
        <dbReference type="ARBA" id="ARBA00022520"/>
    </source>
</evidence>
<keyword evidence="5" id="KW-0191">Covalent protein-RNA linkage</keyword>
<dbReference type="Pfam" id="PF00915">
    <property type="entry name" value="Calici_coat"/>
    <property type="match status" value="1"/>
</dbReference>
<keyword evidence="14" id="KW-0946">Virion</keyword>
<evidence type="ECO:0000256" key="16">
    <source>
        <dbReference type="ARBA" id="ARBA00023200"/>
    </source>
</evidence>
<feature type="domain" description="SF3 helicase" evidence="19">
    <location>
        <begin position="345"/>
        <end position="508"/>
    </location>
</feature>
<dbReference type="GO" id="GO:0003968">
    <property type="term" value="F:RNA-directed RNA polymerase activity"/>
    <property type="evidence" value="ECO:0007669"/>
    <property type="project" value="UniProtKB-KW"/>
</dbReference>
<dbReference type="GO" id="GO:0044423">
    <property type="term" value="C:virion component"/>
    <property type="evidence" value="ECO:0007669"/>
    <property type="project" value="UniProtKB-KW"/>
</dbReference>
<dbReference type="GO" id="GO:0008234">
    <property type="term" value="F:cysteine-type peptidase activity"/>
    <property type="evidence" value="ECO:0007669"/>
    <property type="project" value="UniProtKB-KW"/>
</dbReference>
<proteinExistence type="predicted"/>
<evidence type="ECO:0000256" key="11">
    <source>
        <dbReference type="ARBA" id="ARBA00022801"/>
    </source>
</evidence>